<name>A0A2J6R0Z4_HYAVF</name>
<feature type="non-terminal residue" evidence="1">
    <location>
        <position position="152"/>
    </location>
</feature>
<organism evidence="1 2">
    <name type="scientific">Hyaloscypha variabilis (strain UAMH 11265 / GT02V1 / F)</name>
    <name type="common">Meliniomyces variabilis</name>
    <dbReference type="NCBI Taxonomy" id="1149755"/>
    <lineage>
        <taxon>Eukaryota</taxon>
        <taxon>Fungi</taxon>
        <taxon>Dikarya</taxon>
        <taxon>Ascomycota</taxon>
        <taxon>Pezizomycotina</taxon>
        <taxon>Leotiomycetes</taxon>
        <taxon>Helotiales</taxon>
        <taxon>Hyaloscyphaceae</taxon>
        <taxon>Hyaloscypha</taxon>
        <taxon>Hyaloscypha variabilis</taxon>
    </lineage>
</organism>
<dbReference type="STRING" id="1149755.A0A2J6R0Z4"/>
<dbReference type="InterPro" id="IPR050977">
    <property type="entry name" value="Fungal_Meroterpenoid_Isomerase"/>
</dbReference>
<evidence type="ECO:0008006" key="3">
    <source>
        <dbReference type="Google" id="ProtNLM"/>
    </source>
</evidence>
<dbReference type="PANTHER" id="PTHR39598:SF1">
    <property type="entry name" value="AUSTINOID BIOSYNTHESIS CLUSTERS PROTEIN F-RELATED"/>
    <property type="match status" value="1"/>
</dbReference>
<dbReference type="Proteomes" id="UP000235786">
    <property type="component" value="Unassembled WGS sequence"/>
</dbReference>
<dbReference type="OrthoDB" id="3758478at2759"/>
<protein>
    <recommendedName>
        <fullName evidence="3">SnoaL-like domain-containing protein</fullName>
    </recommendedName>
</protein>
<dbReference type="EMBL" id="KZ613960">
    <property type="protein sequence ID" value="PMD32188.1"/>
    <property type="molecule type" value="Genomic_DNA"/>
</dbReference>
<dbReference type="PANTHER" id="PTHR39598">
    <property type="entry name" value="AUSTINOL SYNTHESIS PROTEIN F-RELATED"/>
    <property type="match status" value="1"/>
</dbReference>
<proteinExistence type="predicted"/>
<gene>
    <name evidence="1" type="ORF">L207DRAFT_471608</name>
</gene>
<dbReference type="AlphaFoldDB" id="A0A2J6R0Z4"/>
<reference evidence="1 2" key="1">
    <citation type="submission" date="2016-04" db="EMBL/GenBank/DDBJ databases">
        <title>A degradative enzymes factory behind the ericoid mycorrhizal symbiosis.</title>
        <authorList>
            <consortium name="DOE Joint Genome Institute"/>
            <person name="Martino E."/>
            <person name="Morin E."/>
            <person name="Grelet G."/>
            <person name="Kuo A."/>
            <person name="Kohler A."/>
            <person name="Daghino S."/>
            <person name="Barry K."/>
            <person name="Choi C."/>
            <person name="Cichocki N."/>
            <person name="Clum A."/>
            <person name="Copeland A."/>
            <person name="Hainaut M."/>
            <person name="Haridas S."/>
            <person name="Labutti K."/>
            <person name="Lindquist E."/>
            <person name="Lipzen A."/>
            <person name="Khouja H.-R."/>
            <person name="Murat C."/>
            <person name="Ohm R."/>
            <person name="Olson A."/>
            <person name="Spatafora J."/>
            <person name="Veneault-Fourrey C."/>
            <person name="Henrissat B."/>
            <person name="Grigoriev I."/>
            <person name="Martin F."/>
            <person name="Perotto S."/>
        </authorList>
    </citation>
    <scope>NUCLEOTIDE SEQUENCE [LARGE SCALE GENOMIC DNA]</scope>
    <source>
        <strain evidence="1 2">F</strain>
    </source>
</reference>
<accession>A0A2J6R0Z4</accession>
<evidence type="ECO:0000313" key="2">
    <source>
        <dbReference type="Proteomes" id="UP000235786"/>
    </source>
</evidence>
<keyword evidence="2" id="KW-1185">Reference proteome</keyword>
<sequence length="152" mass="17550">MSSKRMSLALKYMQAAKEMDFSTIMAMRSPSCTHLFHPSSLGVRPPIDNATYEANLVRFKDIISGFPMTIKETLEDEKKNQIMIWAEGGQSWFPEAKDPGFSEEEWNFTREYIFILSLDESGEKIERMVEFVDTKATEQLRLLLARAQENVK</sequence>
<evidence type="ECO:0000313" key="1">
    <source>
        <dbReference type="EMBL" id="PMD32188.1"/>
    </source>
</evidence>